<keyword evidence="2" id="KW-1185">Reference proteome</keyword>
<evidence type="ECO:0000313" key="2">
    <source>
        <dbReference type="Proteomes" id="UP000219559"/>
    </source>
</evidence>
<protein>
    <submittedName>
        <fullName evidence="1">Uncharacterized protein</fullName>
    </submittedName>
</protein>
<dbReference type="AlphaFoldDB" id="A0A2A4G749"/>
<evidence type="ECO:0000313" key="1">
    <source>
        <dbReference type="EMBL" id="PCE64467.1"/>
    </source>
</evidence>
<gene>
    <name evidence="1" type="ORF">B7P33_09275</name>
</gene>
<dbReference type="EMBL" id="NBWU01000003">
    <property type="protein sequence ID" value="PCE64467.1"/>
    <property type="molecule type" value="Genomic_DNA"/>
</dbReference>
<sequence length="657" mass="75632">MRLKYVFLYRWFEWSPMRIRFFLLMVFLVAQTLVLGQEDVSVSSKVKQKSLHRSTGMLLFRTNHYVGAISPHTQALAWTDSSLAKADFKGMREIPLTPFVIFDKKPFFDSQILSQTVKAKGKERLIVDITRGEVLFNSKLLGYKAVFQTKILAKRKAILVDGIKNGKPAIGIYKFTGEKIWETFLDDTGFYKNLKGSLLQKEELLVDHYGNVFWLKQKKLIQFAATDGTILAEQNEVYDCRLDPSMKILYVYGKDFKLKKLDEETRVMGYASNSMKPIWQDTVKVKGNITELTLQKEGLVAITKRSFTVLDSKTGETAWETQIPLPMIRKIIPIQDQYLVVQENLMLLIDAQGEKVWKDPVKIAYSARENPLRFIVEGEAVLYLTPSFSNRVSLKTGEKVWKEDLVLNKTDFISRNLKLELQYFRFWDDKARKQYPVYSNGAFFLISEKMGQTPIAVDSLNLGKAIPELEIRDKGYFLQANGQYMGMSHTGEPRFHKVYKAYGNPSFWSQSFYWAKRGYDSYKATLGFVMDQVGSGVREVFLSNDLGFLTTGISSVYGSYRSYQASLDELTDINSIEVGSYLENVFLRYKKSQGHRDYIQMLTPKDKETLHLIQIHKDTGEETILKVLPNKGYDILLDPIERLLYTFQESEIGITGF</sequence>
<reference evidence="1 2" key="1">
    <citation type="submission" date="2017-04" db="EMBL/GenBank/DDBJ databases">
        <title>A new member of the family Flavobacteriaceae isolated from ascidians.</title>
        <authorList>
            <person name="Chen L."/>
        </authorList>
    </citation>
    <scope>NUCLEOTIDE SEQUENCE [LARGE SCALE GENOMIC DNA]</scope>
    <source>
        <strain evidence="1 2">HQA918</strain>
    </source>
</reference>
<accession>A0A2A4G749</accession>
<organism evidence="1 2">
    <name type="scientific">Sediminicola luteus</name>
    <dbReference type="NCBI Taxonomy" id="319238"/>
    <lineage>
        <taxon>Bacteria</taxon>
        <taxon>Pseudomonadati</taxon>
        <taxon>Bacteroidota</taxon>
        <taxon>Flavobacteriia</taxon>
        <taxon>Flavobacteriales</taxon>
        <taxon>Flavobacteriaceae</taxon>
        <taxon>Sediminicola</taxon>
    </lineage>
</organism>
<dbReference type="OrthoDB" id="725093at2"/>
<proteinExistence type="predicted"/>
<comment type="caution">
    <text evidence="1">The sequence shown here is derived from an EMBL/GenBank/DDBJ whole genome shotgun (WGS) entry which is preliminary data.</text>
</comment>
<dbReference type="Proteomes" id="UP000219559">
    <property type="component" value="Unassembled WGS sequence"/>
</dbReference>
<name>A0A2A4G749_9FLAO</name>